<sequence length="361" mass="41223">MGNTSSSETTTVIYPGKTDGTSSTTTTTVVVEEVDDHDTDSSDDDKLEELRRKQREQFRLNRQMKREEFQKLRASNTEEDALAAMKHLGNCVNDKNPEDCPYFLKNGINSKMLLVIVNTYVKPQYKLGVGPLNDAITVSVSHKKMGYKMLFLHNTTPTHFKKWLKFVLKNTQKDLTIFYTGHGCSLKDKTGEESDGYDEVMLFDNGYVLDDELSAYLAKYAHGQRILLLSDCCHSGSMWDIQSMLQGRKQIASNIMSISAAKDDQTAKQTKVNSKDQGIFTYYFWEIWEDQNDITVKDMETKINPNISYFKQHFTFASTTESMKFEPIFPNRERFFRGRGRRGRRGGRRGGASNATTATNE</sequence>
<dbReference type="PANTHER" id="PTHR48104:SF30">
    <property type="entry name" value="METACASPASE-1"/>
    <property type="match status" value="1"/>
</dbReference>
<dbReference type="Pfam" id="PF00656">
    <property type="entry name" value="Peptidase_C14"/>
    <property type="match status" value="1"/>
</dbReference>
<dbReference type="InterPro" id="IPR011600">
    <property type="entry name" value="Pept_C14_caspase"/>
</dbReference>
<comment type="similarity">
    <text evidence="1">Belongs to the peptidase C14B family.</text>
</comment>
<dbReference type="Proteomes" id="UP001470230">
    <property type="component" value="Unassembled WGS sequence"/>
</dbReference>
<comment type="caution">
    <text evidence="4">The sequence shown here is derived from an EMBL/GenBank/DDBJ whole genome shotgun (WGS) entry which is preliminary data.</text>
</comment>
<feature type="domain" description="Peptidase C14 caspase" evidence="3">
    <location>
        <begin position="113"/>
        <end position="318"/>
    </location>
</feature>
<name>A0ABR2HEA4_9EUKA</name>
<reference evidence="4 5" key="1">
    <citation type="submission" date="2024-04" db="EMBL/GenBank/DDBJ databases">
        <title>Tritrichomonas musculus Genome.</title>
        <authorList>
            <person name="Alves-Ferreira E."/>
            <person name="Grigg M."/>
            <person name="Lorenzi H."/>
            <person name="Galac M."/>
        </authorList>
    </citation>
    <scope>NUCLEOTIDE SEQUENCE [LARGE SCALE GENOMIC DNA]</scope>
    <source>
        <strain evidence="4 5">EAF2021</strain>
    </source>
</reference>
<feature type="region of interest" description="Disordered" evidence="2">
    <location>
        <begin position="337"/>
        <end position="361"/>
    </location>
</feature>
<feature type="compositionally biased region" description="Polar residues" evidence="2">
    <location>
        <begin position="1"/>
        <end position="12"/>
    </location>
</feature>
<keyword evidence="5" id="KW-1185">Reference proteome</keyword>
<dbReference type="InterPro" id="IPR050452">
    <property type="entry name" value="Metacaspase"/>
</dbReference>
<feature type="region of interest" description="Disordered" evidence="2">
    <location>
        <begin position="1"/>
        <end position="48"/>
    </location>
</feature>
<feature type="compositionally biased region" description="Acidic residues" evidence="2">
    <location>
        <begin position="32"/>
        <end position="47"/>
    </location>
</feature>
<dbReference type="EMBL" id="JAPFFF010000031">
    <property type="protein sequence ID" value="KAK8845013.1"/>
    <property type="molecule type" value="Genomic_DNA"/>
</dbReference>
<organism evidence="4 5">
    <name type="scientific">Tritrichomonas musculus</name>
    <dbReference type="NCBI Taxonomy" id="1915356"/>
    <lineage>
        <taxon>Eukaryota</taxon>
        <taxon>Metamonada</taxon>
        <taxon>Parabasalia</taxon>
        <taxon>Tritrichomonadida</taxon>
        <taxon>Tritrichomonadidae</taxon>
        <taxon>Tritrichomonas</taxon>
    </lineage>
</organism>
<gene>
    <name evidence="4" type="ORF">M9Y10_021189</name>
</gene>
<feature type="compositionally biased region" description="Basic residues" evidence="2">
    <location>
        <begin position="337"/>
        <end position="348"/>
    </location>
</feature>
<protein>
    <recommendedName>
        <fullName evidence="3">Peptidase C14 caspase domain-containing protein</fullName>
    </recommendedName>
</protein>
<dbReference type="SUPFAM" id="SSF52129">
    <property type="entry name" value="Caspase-like"/>
    <property type="match status" value="1"/>
</dbReference>
<evidence type="ECO:0000313" key="5">
    <source>
        <dbReference type="Proteomes" id="UP001470230"/>
    </source>
</evidence>
<evidence type="ECO:0000313" key="4">
    <source>
        <dbReference type="EMBL" id="KAK8845013.1"/>
    </source>
</evidence>
<accession>A0ABR2HEA4</accession>
<proteinExistence type="inferred from homology"/>
<evidence type="ECO:0000259" key="3">
    <source>
        <dbReference type="Pfam" id="PF00656"/>
    </source>
</evidence>
<dbReference type="InterPro" id="IPR029030">
    <property type="entry name" value="Caspase-like_dom_sf"/>
</dbReference>
<feature type="compositionally biased region" description="Low complexity" evidence="2">
    <location>
        <begin position="18"/>
        <end position="31"/>
    </location>
</feature>
<evidence type="ECO:0000256" key="2">
    <source>
        <dbReference type="SAM" id="MobiDB-lite"/>
    </source>
</evidence>
<dbReference type="Gene3D" id="3.40.50.1460">
    <property type="match status" value="1"/>
</dbReference>
<dbReference type="PANTHER" id="PTHR48104">
    <property type="entry name" value="METACASPASE-4"/>
    <property type="match status" value="1"/>
</dbReference>
<evidence type="ECO:0000256" key="1">
    <source>
        <dbReference type="ARBA" id="ARBA00009005"/>
    </source>
</evidence>